<dbReference type="Gene3D" id="3.40.50.80">
    <property type="entry name" value="Nucleotide-binding domain of ferredoxin-NADP reductase (FNR) module"/>
    <property type="match status" value="1"/>
</dbReference>
<dbReference type="PANTHER" id="PTHR30157">
    <property type="entry name" value="FERRIC REDUCTASE, NADPH-DEPENDENT"/>
    <property type="match status" value="1"/>
</dbReference>
<dbReference type="SUPFAM" id="SSF63380">
    <property type="entry name" value="Riboflavin synthase domain-like"/>
    <property type="match status" value="1"/>
</dbReference>
<dbReference type="CDD" id="cd06193">
    <property type="entry name" value="siderophore_interacting"/>
    <property type="match status" value="1"/>
</dbReference>
<reference evidence="2 3" key="1">
    <citation type="submission" date="2019-12" db="EMBL/GenBank/DDBJ databases">
        <title>the WGS of Blastococcus saxobsidens 67B17.</title>
        <authorList>
            <person name="Jiang Z."/>
        </authorList>
    </citation>
    <scope>NUCLEOTIDE SEQUENCE [LARGE SCALE GENOMIC DNA]</scope>
    <source>
        <strain evidence="2 3">67B17</strain>
    </source>
</reference>
<proteinExistence type="predicted"/>
<dbReference type="Pfam" id="PF04954">
    <property type="entry name" value="SIP"/>
    <property type="match status" value="1"/>
</dbReference>
<organism evidence="2 3">
    <name type="scientific">Blastococcus saxobsidens</name>
    <dbReference type="NCBI Taxonomy" id="138336"/>
    <lineage>
        <taxon>Bacteria</taxon>
        <taxon>Bacillati</taxon>
        <taxon>Actinomycetota</taxon>
        <taxon>Actinomycetes</taxon>
        <taxon>Geodermatophilales</taxon>
        <taxon>Geodermatophilaceae</taxon>
        <taxon>Blastococcus</taxon>
    </lineage>
</organism>
<dbReference type="InterPro" id="IPR039261">
    <property type="entry name" value="FNR_nucleotide-bd"/>
</dbReference>
<evidence type="ECO:0000259" key="1">
    <source>
        <dbReference type="PROSITE" id="PS51384"/>
    </source>
</evidence>
<evidence type="ECO:0000313" key="3">
    <source>
        <dbReference type="Proteomes" id="UP000479241"/>
    </source>
</evidence>
<accession>A0A6L9W8S0</accession>
<dbReference type="GO" id="GO:0016491">
    <property type="term" value="F:oxidoreductase activity"/>
    <property type="evidence" value="ECO:0007669"/>
    <property type="project" value="InterPro"/>
</dbReference>
<sequence length="317" mass="33545">MTVETTQIPAYRTFPVQVARVQRLSPSFLRVTFTGPELDAFASNGFDQRIKVMLPLPGRGILDCPAGEDWYGAWRSLPPERQMPIRTYTVRAARPELHEVDVDFVLHGATGPASAWAEHAAAGDEVVLVGPNAHFSGPTGGFEWHPPADASCLLVAGDETAVPAICAIVEALPEGTHARVLLEVPVAGDALDVATPRGVEVTWLPRSTGNGAPAARRGALLTAAVVAAVGDLGDRLAPSPAADLADVDVDIDIDIDSGILWEVPDGPVPTGSSGVYAWLAGEAGVVKGLRRHLVQEAGVDRRSVAFMGYWREGRDSD</sequence>
<comment type="caution">
    <text evidence="2">The sequence shown here is derived from an EMBL/GenBank/DDBJ whole genome shotgun (WGS) entry which is preliminary data.</text>
</comment>
<dbReference type="Gene3D" id="2.40.30.10">
    <property type="entry name" value="Translation factors"/>
    <property type="match status" value="1"/>
</dbReference>
<name>A0A6L9W8S0_9ACTN</name>
<dbReference type="EMBL" id="JAAGWG010000048">
    <property type="protein sequence ID" value="NEK87910.1"/>
    <property type="molecule type" value="Genomic_DNA"/>
</dbReference>
<feature type="domain" description="FAD-binding FR-type" evidence="1">
    <location>
        <begin position="11"/>
        <end position="138"/>
    </location>
</feature>
<dbReference type="Proteomes" id="UP000479241">
    <property type="component" value="Unassembled WGS sequence"/>
</dbReference>
<evidence type="ECO:0000313" key="2">
    <source>
        <dbReference type="EMBL" id="NEK87910.1"/>
    </source>
</evidence>
<dbReference type="InterPro" id="IPR017938">
    <property type="entry name" value="Riboflavin_synthase-like_b-brl"/>
</dbReference>
<dbReference type="InterPro" id="IPR039374">
    <property type="entry name" value="SIP_fam"/>
</dbReference>
<dbReference type="AlphaFoldDB" id="A0A6L9W8S0"/>
<dbReference type="InterPro" id="IPR017927">
    <property type="entry name" value="FAD-bd_FR_type"/>
</dbReference>
<dbReference type="InterPro" id="IPR013113">
    <property type="entry name" value="SIP_FAD-bd"/>
</dbReference>
<dbReference type="Pfam" id="PF08021">
    <property type="entry name" value="FAD_binding_9"/>
    <property type="match status" value="1"/>
</dbReference>
<gene>
    <name evidence="2" type="ORF">GCU60_19395</name>
</gene>
<dbReference type="InterPro" id="IPR007037">
    <property type="entry name" value="SIP_rossman_dom"/>
</dbReference>
<dbReference type="PROSITE" id="PS51384">
    <property type="entry name" value="FAD_FR"/>
    <property type="match status" value="1"/>
</dbReference>
<dbReference type="RefSeq" id="WP_163208223.1">
    <property type="nucleotide sequence ID" value="NZ_JAAGWG010000048.1"/>
</dbReference>
<dbReference type="PANTHER" id="PTHR30157:SF0">
    <property type="entry name" value="NADPH-DEPENDENT FERRIC-CHELATE REDUCTASE"/>
    <property type="match status" value="1"/>
</dbReference>
<protein>
    <submittedName>
        <fullName evidence="2">Siderophore-interacting protein</fullName>
    </submittedName>
</protein>